<dbReference type="SUPFAM" id="SSF47413">
    <property type="entry name" value="lambda repressor-like DNA-binding domains"/>
    <property type="match status" value="1"/>
</dbReference>
<dbReference type="InterPro" id="IPR046335">
    <property type="entry name" value="LacI/GalR-like_sensor"/>
</dbReference>
<feature type="domain" description="HTH lacI-type" evidence="4">
    <location>
        <begin position="39"/>
        <end position="93"/>
    </location>
</feature>
<dbReference type="Pfam" id="PF00356">
    <property type="entry name" value="LacI"/>
    <property type="match status" value="1"/>
</dbReference>
<dbReference type="GO" id="GO:0003677">
    <property type="term" value="F:DNA binding"/>
    <property type="evidence" value="ECO:0007669"/>
    <property type="project" value="UniProtKB-KW"/>
</dbReference>
<dbReference type="EMBL" id="BAAAUX010000014">
    <property type="protein sequence ID" value="GAA2792377.1"/>
    <property type="molecule type" value="Genomic_DNA"/>
</dbReference>
<reference evidence="5 6" key="1">
    <citation type="journal article" date="2019" name="Int. J. Syst. Evol. Microbiol.">
        <title>The Global Catalogue of Microorganisms (GCM) 10K type strain sequencing project: providing services to taxonomists for standard genome sequencing and annotation.</title>
        <authorList>
            <consortium name="The Broad Institute Genomics Platform"/>
            <consortium name="The Broad Institute Genome Sequencing Center for Infectious Disease"/>
            <person name="Wu L."/>
            <person name="Ma J."/>
        </authorList>
    </citation>
    <scope>NUCLEOTIDE SEQUENCE [LARGE SCALE GENOMIC DNA]</scope>
    <source>
        <strain evidence="5 6">JCM 9383</strain>
    </source>
</reference>
<keyword evidence="3" id="KW-0804">Transcription</keyword>
<dbReference type="Pfam" id="PF13377">
    <property type="entry name" value="Peripla_BP_3"/>
    <property type="match status" value="1"/>
</dbReference>
<dbReference type="InterPro" id="IPR000843">
    <property type="entry name" value="HTH_LacI"/>
</dbReference>
<gene>
    <name evidence="5" type="ORF">GCM10010470_28940</name>
</gene>
<sequence>MITRASGRRRRGYPHREVVLGGTGAAGDNGGMGQSPRRATIKDVARSAGVSYQTVSRAMNDRTDIDPETKRRVLAVAAELGYRPSRFARGLVTAQTTTIGLVVPDVGNPFFPEVIAGVIEAASRRDWHVVVVSGQGAAALRSLTTQVDAVVGYLDRTDTESWDARIPLVLLDQEHPVAGSGVVSVDVDSGVRAGMAHLLAAGHREIGMIDCAADCDRSQRRRSFLGVLGEHRLDAADSRVERAEQSVEGGFGAAGRLLERHPEVTALFAFNDLVAVGALRQLRARGLRVPRDCAVLGFDGLALGEWIEPALTTVRIDKKRLGELAVAEVERLLDDPAAQRRIPVLRPELVVRASA</sequence>
<evidence type="ECO:0000256" key="3">
    <source>
        <dbReference type="ARBA" id="ARBA00023163"/>
    </source>
</evidence>
<dbReference type="SMART" id="SM00354">
    <property type="entry name" value="HTH_LACI"/>
    <property type="match status" value="1"/>
</dbReference>
<dbReference type="PANTHER" id="PTHR30146">
    <property type="entry name" value="LACI-RELATED TRANSCRIPTIONAL REPRESSOR"/>
    <property type="match status" value="1"/>
</dbReference>
<evidence type="ECO:0000313" key="5">
    <source>
        <dbReference type="EMBL" id="GAA2792377.1"/>
    </source>
</evidence>
<keyword evidence="1" id="KW-0805">Transcription regulation</keyword>
<dbReference type="Gene3D" id="1.10.260.40">
    <property type="entry name" value="lambda repressor-like DNA-binding domains"/>
    <property type="match status" value="1"/>
</dbReference>
<evidence type="ECO:0000256" key="1">
    <source>
        <dbReference type="ARBA" id="ARBA00023015"/>
    </source>
</evidence>
<dbReference type="PROSITE" id="PS00356">
    <property type="entry name" value="HTH_LACI_1"/>
    <property type="match status" value="1"/>
</dbReference>
<keyword evidence="2 5" id="KW-0238">DNA-binding</keyword>
<dbReference type="SUPFAM" id="SSF53822">
    <property type="entry name" value="Periplasmic binding protein-like I"/>
    <property type="match status" value="1"/>
</dbReference>
<proteinExistence type="predicted"/>
<name>A0ABN3VCQ3_9PSEU</name>
<accession>A0ABN3VCQ3</accession>
<dbReference type="PRINTS" id="PR00036">
    <property type="entry name" value="HTHLACI"/>
</dbReference>
<dbReference type="Proteomes" id="UP001500979">
    <property type="component" value="Unassembled WGS sequence"/>
</dbReference>
<dbReference type="Gene3D" id="3.40.50.2300">
    <property type="match status" value="2"/>
</dbReference>
<protein>
    <submittedName>
        <fullName evidence="5">LacI family DNA-binding transcriptional regulator</fullName>
    </submittedName>
</protein>
<dbReference type="PANTHER" id="PTHR30146:SF138">
    <property type="entry name" value="TRANSCRIPTIONAL REGULATORY PROTEIN"/>
    <property type="match status" value="1"/>
</dbReference>
<dbReference type="CDD" id="cd01392">
    <property type="entry name" value="HTH_LacI"/>
    <property type="match status" value="1"/>
</dbReference>
<dbReference type="CDD" id="cd06267">
    <property type="entry name" value="PBP1_LacI_sugar_binding-like"/>
    <property type="match status" value="1"/>
</dbReference>
<organism evidence="5 6">
    <name type="scientific">Saccharopolyspora taberi</name>
    <dbReference type="NCBI Taxonomy" id="60895"/>
    <lineage>
        <taxon>Bacteria</taxon>
        <taxon>Bacillati</taxon>
        <taxon>Actinomycetota</taxon>
        <taxon>Actinomycetes</taxon>
        <taxon>Pseudonocardiales</taxon>
        <taxon>Pseudonocardiaceae</taxon>
        <taxon>Saccharopolyspora</taxon>
    </lineage>
</organism>
<dbReference type="PROSITE" id="PS50932">
    <property type="entry name" value="HTH_LACI_2"/>
    <property type="match status" value="1"/>
</dbReference>
<keyword evidence="6" id="KW-1185">Reference proteome</keyword>
<dbReference type="InterPro" id="IPR010982">
    <property type="entry name" value="Lambda_DNA-bd_dom_sf"/>
</dbReference>
<evidence type="ECO:0000313" key="6">
    <source>
        <dbReference type="Proteomes" id="UP001500979"/>
    </source>
</evidence>
<comment type="caution">
    <text evidence="5">The sequence shown here is derived from an EMBL/GenBank/DDBJ whole genome shotgun (WGS) entry which is preliminary data.</text>
</comment>
<dbReference type="InterPro" id="IPR028082">
    <property type="entry name" value="Peripla_BP_I"/>
</dbReference>
<evidence type="ECO:0000259" key="4">
    <source>
        <dbReference type="PROSITE" id="PS50932"/>
    </source>
</evidence>
<evidence type="ECO:0000256" key="2">
    <source>
        <dbReference type="ARBA" id="ARBA00023125"/>
    </source>
</evidence>